<dbReference type="Proteomes" id="UP000283387">
    <property type="component" value="Unassembled WGS sequence"/>
</dbReference>
<gene>
    <name evidence="2" type="ORF">BC643_0986</name>
</gene>
<dbReference type="PROSITE" id="PS51257">
    <property type="entry name" value="PROKAR_LIPOPROTEIN"/>
    <property type="match status" value="1"/>
</dbReference>
<name>A0A419W5D2_9BACT</name>
<evidence type="ECO:0000259" key="1">
    <source>
        <dbReference type="Pfam" id="PF14289"/>
    </source>
</evidence>
<sequence>MRQFYPGLIFLILLLAAGCNSKFHYRIDGKFAEGQYDGEQIYLVPMVGATPDNVDSCTILGGAFHFEGKADSAQIYILRTRIALRVKIQETIVAKEEGKAWVALGDRSFVGGTPTNDSIQAWKVQKEKLDEEIYNLQIAKRQLTGPEGERATERLDSLITATRAFHLATAKRNEENTFGELLKNMLGEKAVAQDGF</sequence>
<protein>
    <submittedName>
        <fullName evidence="2">Uncharacterized protein DUF4369</fullName>
    </submittedName>
</protein>
<evidence type="ECO:0000313" key="3">
    <source>
        <dbReference type="Proteomes" id="UP000283387"/>
    </source>
</evidence>
<dbReference type="EMBL" id="RAPN01000001">
    <property type="protein sequence ID" value="RKD90645.1"/>
    <property type="molecule type" value="Genomic_DNA"/>
</dbReference>
<proteinExistence type="predicted"/>
<dbReference type="Pfam" id="PF14289">
    <property type="entry name" value="DUF4369"/>
    <property type="match status" value="1"/>
</dbReference>
<dbReference type="InterPro" id="IPR025380">
    <property type="entry name" value="DUF4369"/>
</dbReference>
<evidence type="ECO:0000313" key="2">
    <source>
        <dbReference type="EMBL" id="RKD90645.1"/>
    </source>
</evidence>
<keyword evidence="3" id="KW-1185">Reference proteome</keyword>
<feature type="domain" description="DUF4369" evidence="1">
    <location>
        <begin position="25"/>
        <end position="117"/>
    </location>
</feature>
<dbReference type="AlphaFoldDB" id="A0A419W5D2"/>
<comment type="caution">
    <text evidence="2">The sequence shown here is derived from an EMBL/GenBank/DDBJ whole genome shotgun (WGS) entry which is preliminary data.</text>
</comment>
<reference evidence="2 3" key="1">
    <citation type="submission" date="2018-09" db="EMBL/GenBank/DDBJ databases">
        <title>Genomic Encyclopedia of Archaeal and Bacterial Type Strains, Phase II (KMG-II): from individual species to whole genera.</title>
        <authorList>
            <person name="Goeker M."/>
        </authorList>
    </citation>
    <scope>NUCLEOTIDE SEQUENCE [LARGE SCALE GENOMIC DNA]</scope>
    <source>
        <strain evidence="2 3">DSM 27148</strain>
    </source>
</reference>
<accession>A0A419W5D2</accession>
<organism evidence="2 3">
    <name type="scientific">Mangrovibacterium diazotrophicum</name>
    <dbReference type="NCBI Taxonomy" id="1261403"/>
    <lineage>
        <taxon>Bacteria</taxon>
        <taxon>Pseudomonadati</taxon>
        <taxon>Bacteroidota</taxon>
        <taxon>Bacteroidia</taxon>
        <taxon>Marinilabiliales</taxon>
        <taxon>Prolixibacteraceae</taxon>
        <taxon>Mangrovibacterium</taxon>
    </lineage>
</organism>